<keyword evidence="7" id="KW-0830">Ubiquinone</keyword>
<dbReference type="HAMAP" id="MF_00472">
    <property type="entry name" value="UbiG"/>
    <property type="match status" value="1"/>
</dbReference>
<evidence type="ECO:0000256" key="2">
    <source>
        <dbReference type="ARBA" id="ARBA00022679"/>
    </source>
</evidence>
<dbReference type="FunFam" id="3.40.50.150:FF:000028">
    <property type="entry name" value="Ubiquinone biosynthesis O-methyltransferase"/>
    <property type="match status" value="1"/>
</dbReference>
<reference evidence="7 8" key="1">
    <citation type="submission" date="2013-04" db="EMBL/GenBank/DDBJ databases">
        <title>Oceanococcus atlanticus 22II-S10r2 Genome Sequencing.</title>
        <authorList>
            <person name="Lai Q."/>
            <person name="Li G."/>
            <person name="Shao Z."/>
        </authorList>
    </citation>
    <scope>NUCLEOTIDE SEQUENCE [LARGE SCALE GENOMIC DNA]</scope>
    <source>
        <strain evidence="7 8">22II-S10r2</strain>
    </source>
</reference>
<dbReference type="Gene3D" id="3.40.50.150">
    <property type="entry name" value="Vaccinia Virus protein VP39"/>
    <property type="match status" value="1"/>
</dbReference>
<comment type="catalytic activity">
    <reaction evidence="5">
        <text>a 3-(all-trans-polyprenyl)benzene-1,2-diol + S-adenosyl-L-methionine = a 2-methoxy-6-(all-trans-polyprenyl)phenol + S-adenosyl-L-homocysteine + H(+)</text>
        <dbReference type="Rhea" id="RHEA:31411"/>
        <dbReference type="Rhea" id="RHEA-COMP:9550"/>
        <dbReference type="Rhea" id="RHEA-COMP:9551"/>
        <dbReference type="ChEBI" id="CHEBI:15378"/>
        <dbReference type="ChEBI" id="CHEBI:57856"/>
        <dbReference type="ChEBI" id="CHEBI:59789"/>
        <dbReference type="ChEBI" id="CHEBI:62729"/>
        <dbReference type="ChEBI" id="CHEBI:62731"/>
        <dbReference type="EC" id="2.1.1.222"/>
    </reaction>
</comment>
<evidence type="ECO:0000313" key="7">
    <source>
        <dbReference type="EMBL" id="ORE88286.1"/>
    </source>
</evidence>
<dbReference type="Proteomes" id="UP000192342">
    <property type="component" value="Unassembled WGS sequence"/>
</dbReference>
<protein>
    <recommendedName>
        <fullName evidence="5">Ubiquinone biosynthesis O-methyltransferase</fullName>
    </recommendedName>
    <alternativeName>
        <fullName evidence="5">2-polyprenyl-6-hydroxyphenol methylase</fullName>
        <ecNumber evidence="5">2.1.1.222</ecNumber>
    </alternativeName>
    <alternativeName>
        <fullName evidence="5">3-demethylubiquinone 3-O-methyltransferase</fullName>
        <ecNumber evidence="5">2.1.1.64</ecNumber>
    </alternativeName>
</protein>
<dbReference type="GO" id="GO:0102208">
    <property type="term" value="F:2-polyprenyl-6-hydroxyphenol methylase activity"/>
    <property type="evidence" value="ECO:0007669"/>
    <property type="project" value="UniProtKB-EC"/>
</dbReference>
<keyword evidence="3 5" id="KW-0831">Ubiquinone biosynthesis</keyword>
<dbReference type="Pfam" id="PF08241">
    <property type="entry name" value="Methyltransf_11"/>
    <property type="match status" value="1"/>
</dbReference>
<dbReference type="AlphaFoldDB" id="A0A1Y1SF86"/>
<dbReference type="STRING" id="1317117.ATO7_00385"/>
<evidence type="ECO:0000313" key="8">
    <source>
        <dbReference type="Proteomes" id="UP000192342"/>
    </source>
</evidence>
<keyword evidence="8" id="KW-1185">Reference proteome</keyword>
<feature type="binding site" evidence="5">
    <location>
        <position position="126"/>
    </location>
    <ligand>
        <name>S-adenosyl-L-methionine</name>
        <dbReference type="ChEBI" id="CHEBI:59789"/>
    </ligand>
</feature>
<sequence>MNTATHKTNADPGELQHFAALAQQWWDTKGPMGPLHEINPLRLSFIQRFESLDGLKALDVGCGGGILSEALARAGAHTCAIDLAHESVEVARQHAAEQGLEVEYLEISAEDLAEQREAQFDVITCMEMLEHVPDPQSVIAACTRLLKPGGRLYLSTINRNPKAFALAIVGAEHVLGLIPKGTHEYAKFIKPSELAGWCRQCGLHSGPTEGMTYNPLTRTHRLSRDVSVNYLMRAIKPA</sequence>
<dbReference type="SUPFAM" id="SSF53335">
    <property type="entry name" value="S-adenosyl-L-methionine-dependent methyltransferases"/>
    <property type="match status" value="1"/>
</dbReference>
<keyword evidence="1 5" id="KW-0489">Methyltransferase</keyword>
<dbReference type="PANTHER" id="PTHR43464:SF19">
    <property type="entry name" value="UBIQUINONE BIOSYNTHESIS O-METHYLTRANSFERASE, MITOCHONDRIAL"/>
    <property type="match status" value="1"/>
</dbReference>
<dbReference type="PANTHER" id="PTHR43464">
    <property type="entry name" value="METHYLTRANSFERASE"/>
    <property type="match status" value="1"/>
</dbReference>
<feature type="binding site" evidence="5">
    <location>
        <position position="42"/>
    </location>
    <ligand>
        <name>S-adenosyl-L-methionine</name>
        <dbReference type="ChEBI" id="CHEBI:59789"/>
    </ligand>
</feature>
<dbReference type="GO" id="GO:0010420">
    <property type="term" value="F:polyprenyldihydroxybenzoate methyltransferase activity"/>
    <property type="evidence" value="ECO:0007669"/>
    <property type="project" value="InterPro"/>
</dbReference>
<feature type="domain" description="Methyltransferase type 11" evidence="6">
    <location>
        <begin position="58"/>
        <end position="154"/>
    </location>
</feature>
<evidence type="ECO:0000256" key="3">
    <source>
        <dbReference type="ARBA" id="ARBA00022688"/>
    </source>
</evidence>
<dbReference type="EC" id="2.1.1.222" evidence="5"/>
<evidence type="ECO:0000256" key="4">
    <source>
        <dbReference type="ARBA" id="ARBA00022691"/>
    </source>
</evidence>
<comment type="function">
    <text evidence="5">O-methyltransferase that catalyzes the 2 O-methylation steps in the ubiquinone biosynthetic pathway.</text>
</comment>
<dbReference type="EC" id="2.1.1.64" evidence="5"/>
<organism evidence="7 8">
    <name type="scientific">Oceanococcus atlanticus</name>
    <dbReference type="NCBI Taxonomy" id="1317117"/>
    <lineage>
        <taxon>Bacteria</taxon>
        <taxon>Pseudomonadati</taxon>
        <taxon>Pseudomonadota</taxon>
        <taxon>Gammaproteobacteria</taxon>
        <taxon>Chromatiales</taxon>
        <taxon>Oceanococcaceae</taxon>
        <taxon>Oceanococcus</taxon>
    </lineage>
</organism>
<dbReference type="CDD" id="cd02440">
    <property type="entry name" value="AdoMet_MTases"/>
    <property type="match status" value="1"/>
</dbReference>
<accession>A0A1Y1SF86</accession>
<dbReference type="InterPro" id="IPR013216">
    <property type="entry name" value="Methyltransf_11"/>
</dbReference>
<dbReference type="GO" id="GO:0032259">
    <property type="term" value="P:methylation"/>
    <property type="evidence" value="ECO:0007669"/>
    <property type="project" value="UniProtKB-KW"/>
</dbReference>
<dbReference type="NCBIfam" id="TIGR01983">
    <property type="entry name" value="UbiG"/>
    <property type="match status" value="1"/>
</dbReference>
<proteinExistence type="inferred from homology"/>
<comment type="similarity">
    <text evidence="5">Belongs to the methyltransferase superfamily. UbiG/COQ3 family.</text>
</comment>
<dbReference type="OrthoDB" id="9801538at2"/>
<dbReference type="RefSeq" id="WP_083558943.1">
    <property type="nucleotide sequence ID" value="NZ_AQQV01000001.1"/>
</dbReference>
<comment type="caution">
    <text evidence="7">The sequence shown here is derived from an EMBL/GenBank/DDBJ whole genome shotgun (WGS) entry which is preliminary data.</text>
</comment>
<dbReference type="EMBL" id="AQQV01000001">
    <property type="protein sequence ID" value="ORE88286.1"/>
    <property type="molecule type" value="Genomic_DNA"/>
</dbReference>
<gene>
    <name evidence="5" type="primary">ubiG</name>
    <name evidence="7" type="ORF">ATO7_00385</name>
</gene>
<comment type="catalytic activity">
    <reaction evidence="5">
        <text>a 3-demethylubiquinol + S-adenosyl-L-methionine = a ubiquinol + S-adenosyl-L-homocysteine + H(+)</text>
        <dbReference type="Rhea" id="RHEA:44380"/>
        <dbReference type="Rhea" id="RHEA-COMP:9566"/>
        <dbReference type="Rhea" id="RHEA-COMP:10914"/>
        <dbReference type="ChEBI" id="CHEBI:15378"/>
        <dbReference type="ChEBI" id="CHEBI:17976"/>
        <dbReference type="ChEBI" id="CHEBI:57856"/>
        <dbReference type="ChEBI" id="CHEBI:59789"/>
        <dbReference type="ChEBI" id="CHEBI:84422"/>
        <dbReference type="EC" id="2.1.1.64"/>
    </reaction>
</comment>
<comment type="pathway">
    <text evidence="5">Cofactor biosynthesis; ubiquinone biosynthesis.</text>
</comment>
<keyword evidence="4 5" id="KW-0949">S-adenosyl-L-methionine</keyword>
<keyword evidence="2 5" id="KW-0808">Transferase</keyword>
<dbReference type="GO" id="GO:0061542">
    <property type="term" value="F:3-demethylubiquinol 3-O-methyltransferase activity"/>
    <property type="evidence" value="ECO:0007669"/>
    <property type="project" value="UniProtKB-UniRule"/>
</dbReference>
<dbReference type="InterPro" id="IPR010233">
    <property type="entry name" value="UbiG_MeTrfase"/>
</dbReference>
<dbReference type="InterPro" id="IPR029063">
    <property type="entry name" value="SAM-dependent_MTases_sf"/>
</dbReference>
<evidence type="ECO:0000256" key="1">
    <source>
        <dbReference type="ARBA" id="ARBA00022603"/>
    </source>
</evidence>
<feature type="binding site" evidence="5">
    <location>
        <position position="82"/>
    </location>
    <ligand>
        <name>S-adenosyl-L-methionine</name>
        <dbReference type="ChEBI" id="CHEBI:59789"/>
    </ligand>
</feature>
<dbReference type="UniPathway" id="UPA00232"/>
<name>A0A1Y1SF86_9GAMM</name>
<feature type="binding site" evidence="5">
    <location>
        <position position="61"/>
    </location>
    <ligand>
        <name>S-adenosyl-L-methionine</name>
        <dbReference type="ChEBI" id="CHEBI:59789"/>
    </ligand>
</feature>
<evidence type="ECO:0000259" key="6">
    <source>
        <dbReference type="Pfam" id="PF08241"/>
    </source>
</evidence>
<evidence type="ECO:0000256" key="5">
    <source>
        <dbReference type="HAMAP-Rule" id="MF_00472"/>
    </source>
</evidence>